<keyword evidence="1" id="KW-0812">Transmembrane</keyword>
<name>A0A5J4N3M5_9TREM</name>
<gene>
    <name evidence="2" type="ORF">DEA37_0008096</name>
</gene>
<keyword evidence="1" id="KW-0472">Membrane</keyword>
<sequence length="113" mass="13271">EFKRSLPFVYDQLAELRERVAFVDSSRNKTLLKAKVPHPSQQRPFEFAILHCLFAVLILSCGSLSLRQLNLGFQRAPPISNYHCGMKFNSPLRRIPRQVCWMFLVFRLLHWTP</sequence>
<reference evidence="2 3" key="1">
    <citation type="journal article" date="2019" name="Gigascience">
        <title>Whole-genome sequence of the oriental lung fluke Paragonimus westermani.</title>
        <authorList>
            <person name="Oey H."/>
            <person name="Zakrzewski M."/>
            <person name="Narain K."/>
            <person name="Devi K.R."/>
            <person name="Agatsuma T."/>
            <person name="Nawaratna S."/>
            <person name="Gobert G.N."/>
            <person name="Jones M.K."/>
            <person name="Ragan M.A."/>
            <person name="McManus D.P."/>
            <person name="Krause L."/>
        </authorList>
    </citation>
    <scope>NUCLEOTIDE SEQUENCE [LARGE SCALE GENOMIC DNA]</scope>
    <source>
        <strain evidence="2 3">IND2009</strain>
    </source>
</reference>
<keyword evidence="3" id="KW-1185">Reference proteome</keyword>
<dbReference type="EMBL" id="QNGE01019887">
    <property type="protein sequence ID" value="KAA3669899.1"/>
    <property type="molecule type" value="Genomic_DNA"/>
</dbReference>
<dbReference type="AlphaFoldDB" id="A0A5J4N3M5"/>
<proteinExistence type="predicted"/>
<evidence type="ECO:0000313" key="3">
    <source>
        <dbReference type="Proteomes" id="UP000324629"/>
    </source>
</evidence>
<comment type="caution">
    <text evidence="2">The sequence shown here is derived from an EMBL/GenBank/DDBJ whole genome shotgun (WGS) entry which is preliminary data.</text>
</comment>
<dbReference type="Proteomes" id="UP000324629">
    <property type="component" value="Unassembled WGS sequence"/>
</dbReference>
<feature type="transmembrane region" description="Helical" evidence="1">
    <location>
        <begin position="47"/>
        <end position="66"/>
    </location>
</feature>
<evidence type="ECO:0000256" key="1">
    <source>
        <dbReference type="SAM" id="Phobius"/>
    </source>
</evidence>
<keyword evidence="1" id="KW-1133">Transmembrane helix</keyword>
<accession>A0A5J4N3M5</accession>
<protein>
    <submittedName>
        <fullName evidence="2">Uncharacterized protein</fullName>
    </submittedName>
</protein>
<evidence type="ECO:0000313" key="2">
    <source>
        <dbReference type="EMBL" id="KAA3669899.1"/>
    </source>
</evidence>
<organism evidence="2 3">
    <name type="scientific">Paragonimus westermani</name>
    <dbReference type="NCBI Taxonomy" id="34504"/>
    <lineage>
        <taxon>Eukaryota</taxon>
        <taxon>Metazoa</taxon>
        <taxon>Spiralia</taxon>
        <taxon>Lophotrochozoa</taxon>
        <taxon>Platyhelminthes</taxon>
        <taxon>Trematoda</taxon>
        <taxon>Digenea</taxon>
        <taxon>Plagiorchiida</taxon>
        <taxon>Troglotremata</taxon>
        <taxon>Troglotrematidae</taxon>
        <taxon>Paragonimus</taxon>
    </lineage>
</organism>
<feature type="non-terminal residue" evidence="2">
    <location>
        <position position="1"/>
    </location>
</feature>